<name>A0A368KD73_9GAMM</name>
<dbReference type="InterPro" id="IPR058671">
    <property type="entry name" value="DUF6311_C"/>
</dbReference>
<sequence>MAIPFLLGVLACVLVTGGTMLWPGNVYWLTHGDLAQSYLGWAFYRDAPWALPPGANPGYGLGLHASIYYSDSIPLLAMLFKPLAAWLPQPFQYFGLWVLACFVLQAGFAWRLLGLVTPQLWSRALGVLFFVLAPPMLMRLGGHMALVGHWLLLAAIYLCLRRSRRHQSACWALLAAAAMVTHAYLFAMVGAVWLADIVHRHRLTRAEAPIGLRAGIRRWLPEVSLVVVATVMAAWLAGFFMVSGHGMQASGFGYYKMNLLALVNGDGWSGFGLKLPQGAGEYEGFNYLGLGGIVLVGMALLAAVMHRDLLRERMLPRPLLLVASGLTVLAITCNVGIGAIQWRMPMPDGLWLKLSHLSLQSTGRMFWVPYYLLLLAGLFTVLRVFHGRWQIGILLLAATLQLMDLYPGLSGLRSTLLQRSRDTNAAGLRGPFWDAAGTHYRVLRQLPPALMAPGWEQLASYAQRHRMGTDAVMLARFDWNRFLSLHNDQQAALLGGQPDQNTLYLLNDREVALARVAVPATTAALFRLDGRNVLAPGWQGAIPSSAVDLRRAEASSSLFRLPFRGDFVQDGVGRLLLGPGWNSAGAGEVSTLGVKASLFVPAVDAAGLAVHVGLGLHRASSRKDMAQRLEVWADGRLIGDCELAGGSCGELQLDVPDDRRGASFRELSLRSGQPSARLSVALDTITVTLHPPVASAALASERR</sequence>
<dbReference type="Pfam" id="PF19830">
    <property type="entry name" value="DUF6311"/>
    <property type="match status" value="1"/>
</dbReference>
<accession>A0A368KD73</accession>
<comment type="caution">
    <text evidence="4">The sequence shown here is derived from an EMBL/GenBank/DDBJ whole genome shotgun (WGS) entry which is preliminary data.</text>
</comment>
<dbReference type="EMBL" id="QFWQ01000008">
    <property type="protein sequence ID" value="RCS29056.1"/>
    <property type="molecule type" value="Genomic_DNA"/>
</dbReference>
<dbReference type="Pfam" id="PF25853">
    <property type="entry name" value="DUF6311_C"/>
    <property type="match status" value="1"/>
</dbReference>
<evidence type="ECO:0000313" key="4">
    <source>
        <dbReference type="EMBL" id="RCS29056.1"/>
    </source>
</evidence>
<protein>
    <recommendedName>
        <fullName evidence="6">YfhO family protein</fullName>
    </recommendedName>
</protein>
<dbReference type="Proteomes" id="UP000252387">
    <property type="component" value="Unassembled WGS sequence"/>
</dbReference>
<feature type="transmembrane region" description="Helical" evidence="1">
    <location>
        <begin position="285"/>
        <end position="306"/>
    </location>
</feature>
<feature type="transmembrane region" description="Helical" evidence="1">
    <location>
        <begin position="91"/>
        <end position="113"/>
    </location>
</feature>
<keyword evidence="1" id="KW-1133">Transmembrane helix</keyword>
<dbReference type="AlphaFoldDB" id="A0A368KD73"/>
<feature type="transmembrane region" description="Helical" evidence="1">
    <location>
        <begin position="172"/>
        <end position="195"/>
    </location>
</feature>
<feature type="transmembrane region" description="Helical" evidence="1">
    <location>
        <begin position="364"/>
        <end position="384"/>
    </location>
</feature>
<evidence type="ECO:0000259" key="2">
    <source>
        <dbReference type="Pfam" id="PF19830"/>
    </source>
</evidence>
<feature type="transmembrane region" description="Helical" evidence="1">
    <location>
        <begin position="223"/>
        <end position="242"/>
    </location>
</feature>
<evidence type="ECO:0008006" key="6">
    <source>
        <dbReference type="Google" id="ProtNLM"/>
    </source>
</evidence>
<organism evidence="4 5">
    <name type="scientific">Rhodanobacter denitrificans</name>
    <dbReference type="NCBI Taxonomy" id="666685"/>
    <lineage>
        <taxon>Bacteria</taxon>
        <taxon>Pseudomonadati</taxon>
        <taxon>Pseudomonadota</taxon>
        <taxon>Gammaproteobacteria</taxon>
        <taxon>Lysobacterales</taxon>
        <taxon>Rhodanobacteraceae</taxon>
        <taxon>Rhodanobacter</taxon>
    </lineage>
</organism>
<keyword evidence="1" id="KW-0472">Membrane</keyword>
<feature type="domain" description="DUF6311" evidence="3">
    <location>
        <begin position="432"/>
        <end position="536"/>
    </location>
</feature>
<evidence type="ECO:0000256" key="1">
    <source>
        <dbReference type="SAM" id="Phobius"/>
    </source>
</evidence>
<evidence type="ECO:0000313" key="5">
    <source>
        <dbReference type="Proteomes" id="UP000252387"/>
    </source>
</evidence>
<evidence type="ECO:0000259" key="3">
    <source>
        <dbReference type="Pfam" id="PF25853"/>
    </source>
</evidence>
<dbReference type="InterPro" id="IPR046278">
    <property type="entry name" value="DUF6311"/>
</dbReference>
<keyword evidence="5" id="KW-1185">Reference proteome</keyword>
<feature type="domain" description="DUF6311" evidence="2">
    <location>
        <begin position="5"/>
        <end position="405"/>
    </location>
</feature>
<feature type="transmembrane region" description="Helical" evidence="1">
    <location>
        <begin position="391"/>
        <end position="409"/>
    </location>
</feature>
<reference evidence="4 5" key="1">
    <citation type="submission" date="2018-05" db="EMBL/GenBank/DDBJ databases">
        <title>Draft genome sequence of Rhodanobacter denitrificans Yn1 isolated from gold copper mine.</title>
        <authorList>
            <person name="Yang N."/>
            <person name="Mazhar H.S."/>
            <person name="Rensing C."/>
        </authorList>
    </citation>
    <scope>NUCLEOTIDE SEQUENCE [LARGE SCALE GENOMIC DNA]</scope>
    <source>
        <strain evidence="4 5">Yn1</strain>
    </source>
</reference>
<keyword evidence="1" id="KW-0812">Transmembrane</keyword>
<gene>
    <name evidence="4" type="ORF">DEO45_13400</name>
</gene>
<feature type="transmembrane region" description="Helical" evidence="1">
    <location>
        <begin position="318"/>
        <end position="344"/>
    </location>
</feature>
<feature type="transmembrane region" description="Helical" evidence="1">
    <location>
        <begin position="143"/>
        <end position="160"/>
    </location>
</feature>
<proteinExistence type="predicted"/>